<accession>A0A3S2UPD6</accession>
<dbReference type="Pfam" id="PF02687">
    <property type="entry name" value="FtsX"/>
    <property type="match status" value="2"/>
</dbReference>
<dbReference type="PANTHER" id="PTHR30572:SF18">
    <property type="entry name" value="ABC-TYPE MACROLIDE FAMILY EXPORT SYSTEM PERMEASE COMPONENT 2"/>
    <property type="match status" value="1"/>
</dbReference>
<feature type="domain" description="ABC3 transporter permease C-terminal" evidence="7">
    <location>
        <begin position="306"/>
        <end position="421"/>
    </location>
</feature>
<feature type="transmembrane region" description="Helical" evidence="6">
    <location>
        <begin position="301"/>
        <end position="322"/>
    </location>
</feature>
<feature type="transmembrane region" description="Helical" evidence="6">
    <location>
        <begin position="779"/>
        <end position="802"/>
    </location>
</feature>
<dbReference type="InterPro" id="IPR050250">
    <property type="entry name" value="Macrolide_Exporter_MacB"/>
</dbReference>
<protein>
    <submittedName>
        <fullName evidence="9">ABC transporter permease</fullName>
    </submittedName>
</protein>
<feature type="transmembrane region" description="Helical" evidence="6">
    <location>
        <begin position="696"/>
        <end position="721"/>
    </location>
</feature>
<keyword evidence="3 6" id="KW-0812">Transmembrane</keyword>
<organism evidence="9 10">
    <name type="scientific">Mucilaginibacter limnophilus</name>
    <dbReference type="NCBI Taxonomy" id="1932778"/>
    <lineage>
        <taxon>Bacteria</taxon>
        <taxon>Pseudomonadati</taxon>
        <taxon>Bacteroidota</taxon>
        <taxon>Sphingobacteriia</taxon>
        <taxon>Sphingobacteriales</taxon>
        <taxon>Sphingobacteriaceae</taxon>
        <taxon>Mucilaginibacter</taxon>
    </lineage>
</organism>
<evidence type="ECO:0000313" key="9">
    <source>
        <dbReference type="EMBL" id="RVU02745.1"/>
    </source>
</evidence>
<dbReference type="EMBL" id="SACK01000001">
    <property type="protein sequence ID" value="RVU02745.1"/>
    <property type="molecule type" value="Genomic_DNA"/>
</dbReference>
<dbReference type="RefSeq" id="WP_127703111.1">
    <property type="nucleotide sequence ID" value="NZ_SACK01000001.1"/>
</dbReference>
<comment type="subcellular location">
    <subcellularLocation>
        <location evidence="1">Cell membrane</location>
        <topology evidence="1">Multi-pass membrane protein</topology>
    </subcellularLocation>
</comment>
<evidence type="ECO:0000259" key="8">
    <source>
        <dbReference type="Pfam" id="PF12704"/>
    </source>
</evidence>
<evidence type="ECO:0000256" key="1">
    <source>
        <dbReference type="ARBA" id="ARBA00004651"/>
    </source>
</evidence>
<keyword evidence="4 6" id="KW-1133">Transmembrane helix</keyword>
<evidence type="ECO:0000256" key="6">
    <source>
        <dbReference type="SAM" id="Phobius"/>
    </source>
</evidence>
<comment type="caution">
    <text evidence="9">The sequence shown here is derived from an EMBL/GenBank/DDBJ whole genome shotgun (WGS) entry which is preliminary data.</text>
</comment>
<feature type="transmembrane region" description="Helical" evidence="6">
    <location>
        <begin position="347"/>
        <end position="374"/>
    </location>
</feature>
<sequence>MLKNYFKTAWRSIMRQKVFTMINVTGLAIGISAALVIYMIAVYDFSFDSFHPKRDKIYHVVTNFTFSGVPYKNGGVTSPLGGVIKNEIAGITEAAPFYIANDDTKITVPDGTATPLNLKKQDKVVYADARYFNIFQYKWLAGEAKTALSTPYKVVLTQKQAELYFPRLTPAQVIGRKVIYNDTVNTVVTGVVENLPGNTDFVFHDFISFSSMGVALSADQQKYNQRWDNTTSASQLFVVLDDKATVANIEAQLEKLQKKYDPNNGKDFNGTQDFKLQPLKDIHFNSEYATFNYRTANLTTLYGLLAIAAFLLVLGCINFINLTTAQAVNRAKEIGIRKTIGGNRKQIIVQFLSETFLITVFAVLVSIALVPLILKFFTGFIPEDITVGMLKETSIIIFLILLSVIVCLLSGFYPAMVLSGYKPVSVLKNQTHAGTGKTRNAWLRKSLTVTQFVIAQFFIMATILVSKQISYTLNKDLGFKQDAVLFVNTPWRENNADKKQVFVNKLKSFPQIENISIGSTPPSSAGYNTTSVKYIDGKKEIKTDLQLKNGDENYINVYKIKLLAGRNITKSDTTQMMINETYLHTLGFKKPEQAIGKFIEHGDTKDMVIGVVNDFYSASLHSPIKPLAIVPAWKYNNYVVHVALKPKTEGGGEWKKAIAQIQAAWKEVYPEYDIDYGFVDESIAKFYESEQRMSKLLAWSTGLSVFISCLGLLGLAIYTTGQRTKEIGIRKVLGSSVRQIVSLLSKELVLLVILAFVIVTPLAWWAMHKWIENFAEHTAISWWVFALGGLAMLLTAIITLSFQTVKAAMANPVKSLRSE</sequence>
<evidence type="ECO:0000256" key="4">
    <source>
        <dbReference type="ARBA" id="ARBA00022989"/>
    </source>
</evidence>
<evidence type="ECO:0000256" key="5">
    <source>
        <dbReference type="ARBA" id="ARBA00023136"/>
    </source>
</evidence>
<dbReference type="Pfam" id="PF12704">
    <property type="entry name" value="MacB_PCD"/>
    <property type="match status" value="1"/>
</dbReference>
<evidence type="ECO:0000313" key="10">
    <source>
        <dbReference type="Proteomes" id="UP000282759"/>
    </source>
</evidence>
<feature type="transmembrane region" description="Helical" evidence="6">
    <location>
        <begin position="21"/>
        <end position="43"/>
    </location>
</feature>
<keyword evidence="2" id="KW-1003">Cell membrane</keyword>
<dbReference type="PANTHER" id="PTHR30572">
    <property type="entry name" value="MEMBRANE COMPONENT OF TRANSPORTER-RELATED"/>
    <property type="match status" value="1"/>
</dbReference>
<evidence type="ECO:0000259" key="7">
    <source>
        <dbReference type="Pfam" id="PF02687"/>
    </source>
</evidence>
<dbReference type="AlphaFoldDB" id="A0A3S2UPD6"/>
<evidence type="ECO:0000256" key="3">
    <source>
        <dbReference type="ARBA" id="ARBA00022692"/>
    </source>
</evidence>
<feature type="transmembrane region" description="Helical" evidence="6">
    <location>
        <begin position="447"/>
        <end position="465"/>
    </location>
</feature>
<dbReference type="GO" id="GO:0022857">
    <property type="term" value="F:transmembrane transporter activity"/>
    <property type="evidence" value="ECO:0007669"/>
    <property type="project" value="TreeGrafter"/>
</dbReference>
<name>A0A3S2UPD6_9SPHI</name>
<gene>
    <name evidence="9" type="ORF">EOD41_02055</name>
</gene>
<dbReference type="GO" id="GO:0005886">
    <property type="term" value="C:plasma membrane"/>
    <property type="evidence" value="ECO:0007669"/>
    <property type="project" value="UniProtKB-SubCell"/>
</dbReference>
<dbReference type="InterPro" id="IPR025857">
    <property type="entry name" value="MacB_PCD"/>
</dbReference>
<reference evidence="9 10" key="1">
    <citation type="submission" date="2019-01" db="EMBL/GenBank/DDBJ databases">
        <authorList>
            <person name="Chen W.-M."/>
        </authorList>
    </citation>
    <scope>NUCLEOTIDE SEQUENCE [LARGE SCALE GENOMIC DNA]</scope>
    <source>
        <strain evidence="9 10">YBJ-36</strain>
    </source>
</reference>
<keyword evidence="5 6" id="KW-0472">Membrane</keyword>
<feature type="domain" description="MacB-like periplasmic core" evidence="8">
    <location>
        <begin position="20"/>
        <end position="255"/>
    </location>
</feature>
<dbReference type="OrthoDB" id="1451596at2"/>
<dbReference type="InterPro" id="IPR003838">
    <property type="entry name" value="ABC3_permease_C"/>
</dbReference>
<feature type="domain" description="ABC3 transporter permease C-terminal" evidence="7">
    <location>
        <begin position="703"/>
        <end position="808"/>
    </location>
</feature>
<keyword evidence="10" id="KW-1185">Reference proteome</keyword>
<feature type="transmembrane region" description="Helical" evidence="6">
    <location>
        <begin position="394"/>
        <end position="418"/>
    </location>
</feature>
<proteinExistence type="predicted"/>
<evidence type="ECO:0000256" key="2">
    <source>
        <dbReference type="ARBA" id="ARBA00022475"/>
    </source>
</evidence>
<dbReference type="Proteomes" id="UP000282759">
    <property type="component" value="Unassembled WGS sequence"/>
</dbReference>
<feature type="transmembrane region" description="Helical" evidence="6">
    <location>
        <begin position="748"/>
        <end position="767"/>
    </location>
</feature>